<accession>A0ABZ2B9Q4</accession>
<dbReference type="EMBL" id="CP133148">
    <property type="protein sequence ID" value="WVT04232.1"/>
    <property type="molecule type" value="Genomic_DNA"/>
</dbReference>
<organism evidence="1 2">
    <name type="scientific">Sinorhizobium chiapasense</name>
    <dbReference type="NCBI Taxonomy" id="501572"/>
    <lineage>
        <taxon>Bacteria</taxon>
        <taxon>Pseudomonadati</taxon>
        <taxon>Pseudomonadota</taxon>
        <taxon>Alphaproteobacteria</taxon>
        <taxon>Hyphomicrobiales</taxon>
        <taxon>Rhizobiaceae</taxon>
        <taxon>Sinorhizobium/Ensifer group</taxon>
        <taxon>Sinorhizobium</taxon>
    </lineage>
</organism>
<gene>
    <name evidence="1" type="ORF">RB548_02105</name>
</gene>
<dbReference type="Proteomes" id="UP001432360">
    <property type="component" value="Chromosome"/>
</dbReference>
<proteinExistence type="predicted"/>
<evidence type="ECO:0000313" key="1">
    <source>
        <dbReference type="EMBL" id="WVT04232.1"/>
    </source>
</evidence>
<keyword evidence="2" id="KW-1185">Reference proteome</keyword>
<dbReference type="RefSeq" id="WP_331373415.1">
    <property type="nucleotide sequence ID" value="NZ_CP133148.1"/>
</dbReference>
<name>A0ABZ2B9Q4_9HYPH</name>
<sequence>MVDMKKVREQEEILATSTHDLSHKLHEMLSRGETDLAGHLLEGTGKGVILRSPAEAQTVPTSTSVELPDGLHPAMLDNAALSPRGQVAFAYVVFIFGQFPQGVPAKYRRQVRQALETVLEEAKAAQAFVEVLVHTDPSHDPWPAAASVH</sequence>
<protein>
    <submittedName>
        <fullName evidence="1">Uncharacterized protein</fullName>
    </submittedName>
</protein>
<evidence type="ECO:0000313" key="2">
    <source>
        <dbReference type="Proteomes" id="UP001432360"/>
    </source>
</evidence>
<reference evidence="1" key="1">
    <citation type="submission" date="2023-08" db="EMBL/GenBank/DDBJ databases">
        <title>Complete genome sequence of Sinorhizobium chiapanecum ITTG S70 isolated from Acaciella angustissima nodules in Chiapas-Mexico.</title>
        <authorList>
            <person name="Rincon-Rosales R."/>
            <person name="Rogel M.A."/>
            <person name="Rincon-Medina C.I."/>
            <person name="Guerrero G."/>
            <person name="Manzano-Gomez L.A."/>
            <person name="Lopez-Lopez A."/>
            <person name="Rincon Molina F.A."/>
            <person name="Martinez-Romero E."/>
        </authorList>
    </citation>
    <scope>NUCLEOTIDE SEQUENCE</scope>
    <source>
        <strain evidence="1">ITTG S70</strain>
    </source>
</reference>